<evidence type="ECO:0008006" key="3">
    <source>
        <dbReference type="Google" id="ProtNLM"/>
    </source>
</evidence>
<dbReference type="OrthoDB" id="2323375at2"/>
<sequence length="265" mass="30738">MNKKQESNCACCQVVDFSKDGFKHLMRHAVFEREAKIDICKTNLILNFRPNEDEYPEFARINAMLVEADRVIVTQKQTKRLINELIEAQGIGLFVDRACLGLKQKKRIAPLSYVWGEIELMPLGGTYRHSTNWIMLNKVKLDLRSGEKTMAVTFCDSQTCYLLPTSPKMYFENKKNCRYIYEKEHQVIGEVLNAFNLNKTIEIYEKFCQTEFNEDDTPIAALKQSARKLLTDSILKMLFNEEEITEILFADVMNGISSRYDKLNS</sequence>
<name>A0A1I2QR55_9LACO</name>
<reference evidence="2" key="1">
    <citation type="submission" date="2016-10" db="EMBL/GenBank/DDBJ databases">
        <authorList>
            <person name="Varghese N."/>
            <person name="Submissions S."/>
        </authorList>
    </citation>
    <scope>NUCLEOTIDE SEQUENCE [LARGE SCALE GENOMIC DNA]</scope>
    <source>
        <strain evidence="2">DSM 20403</strain>
    </source>
</reference>
<gene>
    <name evidence="1" type="ORF">SAMN02910432_00799</name>
</gene>
<protein>
    <recommendedName>
        <fullName evidence="3">ComK protein</fullName>
    </recommendedName>
</protein>
<dbReference type="RefSeq" id="WP_046922490.1">
    <property type="nucleotide sequence ID" value="NZ_AYYL01000007.1"/>
</dbReference>
<evidence type="ECO:0000313" key="1">
    <source>
        <dbReference type="EMBL" id="SFG30922.1"/>
    </source>
</evidence>
<organism evidence="1 2">
    <name type="scientific">Ligilactobacillus ruminis DSM 20403 = NBRC 102161</name>
    <dbReference type="NCBI Taxonomy" id="1423798"/>
    <lineage>
        <taxon>Bacteria</taxon>
        <taxon>Bacillati</taxon>
        <taxon>Bacillota</taxon>
        <taxon>Bacilli</taxon>
        <taxon>Lactobacillales</taxon>
        <taxon>Lactobacillaceae</taxon>
        <taxon>Ligilactobacillus</taxon>
    </lineage>
</organism>
<accession>A0A1I2QR55</accession>
<dbReference type="AlphaFoldDB" id="A0A1I2QR55"/>
<dbReference type="EMBL" id="FOPI01000010">
    <property type="protein sequence ID" value="SFG30922.1"/>
    <property type="molecule type" value="Genomic_DNA"/>
</dbReference>
<proteinExistence type="predicted"/>
<dbReference type="Proteomes" id="UP000182635">
    <property type="component" value="Unassembled WGS sequence"/>
</dbReference>
<evidence type="ECO:0000313" key="2">
    <source>
        <dbReference type="Proteomes" id="UP000182635"/>
    </source>
</evidence>